<evidence type="ECO:0000313" key="3">
    <source>
        <dbReference type="EMBL" id="CCE29539.1"/>
    </source>
</evidence>
<accession>M1WDN6</accession>
<dbReference type="Pfam" id="PF20150">
    <property type="entry name" value="2EXR"/>
    <property type="match status" value="1"/>
</dbReference>
<dbReference type="STRING" id="1111077.M1WDN6"/>
<feature type="compositionally biased region" description="Acidic residues" evidence="1">
    <location>
        <begin position="213"/>
        <end position="232"/>
    </location>
</feature>
<proteinExistence type="predicted"/>
<evidence type="ECO:0000259" key="2">
    <source>
        <dbReference type="Pfam" id="PF20150"/>
    </source>
</evidence>
<comment type="caution">
    <text evidence="3">The sequence shown here is derived from an EMBL/GenBank/DDBJ whole genome shotgun (WGS) entry which is preliminary data.</text>
</comment>
<protein>
    <recommendedName>
        <fullName evidence="2">2EXR domain-containing protein</fullName>
    </recommendedName>
</protein>
<dbReference type="EMBL" id="CAGA01000015">
    <property type="protein sequence ID" value="CCE29539.1"/>
    <property type="molecule type" value="Genomic_DNA"/>
</dbReference>
<dbReference type="InterPro" id="IPR045518">
    <property type="entry name" value="2EXR"/>
</dbReference>
<gene>
    <name evidence="3" type="ORF">CPUR_03386</name>
</gene>
<dbReference type="VEuPathDB" id="FungiDB:CPUR_03386"/>
<feature type="domain" description="2EXR" evidence="2">
    <location>
        <begin position="23"/>
        <end position="126"/>
    </location>
</feature>
<dbReference type="HOGENOM" id="CLU_1161025_0_0_1"/>
<dbReference type="Proteomes" id="UP000016801">
    <property type="component" value="Unassembled WGS sequence"/>
</dbReference>
<evidence type="ECO:0000313" key="4">
    <source>
        <dbReference type="Proteomes" id="UP000016801"/>
    </source>
</evidence>
<keyword evidence="4" id="KW-1185">Reference proteome</keyword>
<evidence type="ECO:0000256" key="1">
    <source>
        <dbReference type="SAM" id="MobiDB-lite"/>
    </source>
</evidence>
<feature type="region of interest" description="Disordered" evidence="1">
    <location>
        <begin position="213"/>
        <end position="243"/>
    </location>
</feature>
<reference evidence="3 4" key="1">
    <citation type="journal article" date="2013" name="PLoS Genet.">
        <title>Plant-symbiotic fungi as chemical engineers: Multi-genome analysis of the Clavicipitaceae reveals dynamics of alkaloid loci.</title>
        <authorList>
            <person name="Schardl C.L."/>
            <person name="Young C.A."/>
            <person name="Hesse U."/>
            <person name="Amyotte S.G."/>
            <person name="Andreeva K."/>
            <person name="Calie P.J."/>
            <person name="Fleetwood D.J."/>
            <person name="Haws D.C."/>
            <person name="Moore N."/>
            <person name="Oeser B."/>
            <person name="Panaccione D.G."/>
            <person name="Schweri K.K."/>
            <person name="Voisey C.R."/>
            <person name="Farman M.L."/>
            <person name="Jaromczyk J.W."/>
            <person name="Roe B.A."/>
            <person name="O'Sullivan D.M."/>
            <person name="Scott B."/>
            <person name="Tudzynski P."/>
            <person name="An Z."/>
            <person name="Arnaoudova E.G."/>
            <person name="Bullock C.T."/>
            <person name="Charlton N.D."/>
            <person name="Chen L."/>
            <person name="Cox M."/>
            <person name="Dinkins R.D."/>
            <person name="Florea S."/>
            <person name="Glenn A.E."/>
            <person name="Gordon A."/>
            <person name="Gueldener U."/>
            <person name="Harris D.R."/>
            <person name="Hollin W."/>
            <person name="Jaromczyk J."/>
            <person name="Johnson R.D."/>
            <person name="Khan A.K."/>
            <person name="Leistner E."/>
            <person name="Leuchtmann A."/>
            <person name="Li C."/>
            <person name="Liu J."/>
            <person name="Liu J."/>
            <person name="Liu M."/>
            <person name="Mace W."/>
            <person name="Machado C."/>
            <person name="Nagabhyru P."/>
            <person name="Pan J."/>
            <person name="Schmid J."/>
            <person name="Sugawara K."/>
            <person name="Steiner U."/>
            <person name="Takach J.E."/>
            <person name="Tanaka E."/>
            <person name="Webb J.S."/>
            <person name="Wilson E.V."/>
            <person name="Wiseman J.L."/>
            <person name="Yoshida R."/>
            <person name="Zeng Z."/>
        </authorList>
    </citation>
    <scope>NUCLEOTIDE SEQUENCE [LARGE SCALE GENOMIC DNA]</scope>
    <source>
        <strain evidence="3 4">20.1</strain>
    </source>
</reference>
<name>M1WDN6_CLAP2</name>
<sequence length="243" mass="27621">MTSEDSSSGYGSRNGDSATRCAFPQFMQLPPELRHHIWKLYCPDLSGNPRVLEFSLMRNEAILDRLDQYSLAIDPTVISQTKSLRTVLSTHRESRSIAVRIFPDELALDMRSRHAVVRFRKESDVVFLMELISDVNYIPPNFATEVQNLAVGAVQDFSEENIYYNEKLLQVVPAVKGMFPNLKKLYGLWPVAVWSAENLGNWSKVPKLCSLEEMEEADESESDRIDDDEIIELDSSFAAEPGR</sequence>
<dbReference type="AlphaFoldDB" id="M1WDN6"/>
<organism evidence="3 4">
    <name type="scientific">Claviceps purpurea (strain 20.1)</name>
    <name type="common">Ergot fungus</name>
    <name type="synonym">Sphacelia segetum</name>
    <dbReference type="NCBI Taxonomy" id="1111077"/>
    <lineage>
        <taxon>Eukaryota</taxon>
        <taxon>Fungi</taxon>
        <taxon>Dikarya</taxon>
        <taxon>Ascomycota</taxon>
        <taxon>Pezizomycotina</taxon>
        <taxon>Sordariomycetes</taxon>
        <taxon>Hypocreomycetidae</taxon>
        <taxon>Hypocreales</taxon>
        <taxon>Clavicipitaceae</taxon>
        <taxon>Claviceps</taxon>
    </lineage>
</organism>
<dbReference type="OrthoDB" id="3501032at2759"/>